<evidence type="ECO:0000256" key="3">
    <source>
        <dbReference type="ARBA" id="ARBA00022840"/>
    </source>
</evidence>
<evidence type="ECO:0000313" key="4">
    <source>
        <dbReference type="EMBL" id="AFZ80119.1"/>
    </source>
</evidence>
<dbReference type="GO" id="GO:0052381">
    <property type="term" value="F:tRNA dimethylallyltransferase activity"/>
    <property type="evidence" value="ECO:0007669"/>
    <property type="project" value="TreeGrafter"/>
</dbReference>
<sequence>MACGEEQVDAEKLYEDVDSEALHEKLAEIDPARAHDLHPNDRKRVVRSLDIYQKYGITHTELIKRRKVERENRGIKYNVLAFILQSDPEIHRTRINARVDEMLKNGILDELKELATLAKENPELNSRKGIFQSIAYKELMPILTGQNGNIVTSPSLDQLDQCKTTLENKTWRYAQRQKTWIKNRIAKNEDLKVEIVDVTDLDTWEQMMDKSADLVIDHLEAP</sequence>
<evidence type="ECO:0008006" key="6">
    <source>
        <dbReference type="Google" id="ProtNLM"/>
    </source>
</evidence>
<keyword evidence="5" id="KW-1185">Reference proteome</keyword>
<dbReference type="Pfam" id="PF01715">
    <property type="entry name" value="IPPT"/>
    <property type="match status" value="1"/>
</dbReference>
<dbReference type="EMBL" id="CP001669">
    <property type="protein sequence ID" value="AFZ80119.1"/>
    <property type="molecule type" value="Genomic_DNA"/>
</dbReference>
<dbReference type="eggNOG" id="KOG1384">
    <property type="taxonomic scope" value="Eukaryota"/>
</dbReference>
<dbReference type="PANTHER" id="PTHR11088:SF60">
    <property type="entry name" value="TRNA DIMETHYLALLYLTRANSFERASE"/>
    <property type="match status" value="1"/>
</dbReference>
<evidence type="ECO:0000313" key="5">
    <source>
        <dbReference type="Proteomes" id="UP000031512"/>
    </source>
</evidence>
<dbReference type="Gene3D" id="1.10.287.890">
    <property type="entry name" value="Crystal structure of tRNA isopentenylpyrophosphate transferase (bh2366) domain"/>
    <property type="match status" value="1"/>
</dbReference>
<dbReference type="RefSeq" id="XP_004829785.1">
    <property type="nucleotide sequence ID" value="XM_004829728.1"/>
</dbReference>
<proteinExistence type="predicted"/>
<dbReference type="AlphaFoldDB" id="L0AYZ5"/>
<gene>
    <name evidence="4" type="ORF">BEWA_029700</name>
</gene>
<dbReference type="OrthoDB" id="775260at2759"/>
<reference evidence="4 5" key="1">
    <citation type="journal article" date="2012" name="BMC Genomics">
        <title>Comparative genomic analysis and phylogenetic position of Theileria equi.</title>
        <authorList>
            <person name="Kappmeyer L.S."/>
            <person name="Thiagarajan M."/>
            <person name="Herndon D.R."/>
            <person name="Ramsay J.D."/>
            <person name="Caler E."/>
            <person name="Djikeng A."/>
            <person name="Gillespie J.J."/>
            <person name="Lau A.O."/>
            <person name="Roalson E.H."/>
            <person name="Silva J.C."/>
            <person name="Silva M.G."/>
            <person name="Suarez C.E."/>
            <person name="Ueti M.W."/>
            <person name="Nene V.M."/>
            <person name="Mealey R.H."/>
            <person name="Knowles D.P."/>
            <person name="Brayton K.A."/>
        </authorList>
    </citation>
    <scope>NUCLEOTIDE SEQUENCE [LARGE SCALE GENOMIC DNA]</scope>
    <source>
        <strain evidence="4 5">WA</strain>
    </source>
</reference>
<organism evidence="4 5">
    <name type="scientific">Theileria equi strain WA</name>
    <dbReference type="NCBI Taxonomy" id="1537102"/>
    <lineage>
        <taxon>Eukaryota</taxon>
        <taxon>Sar</taxon>
        <taxon>Alveolata</taxon>
        <taxon>Apicomplexa</taxon>
        <taxon>Aconoidasida</taxon>
        <taxon>Piroplasmida</taxon>
        <taxon>Theileriidae</taxon>
        <taxon>Theileria</taxon>
    </lineage>
</organism>
<dbReference type="KEGG" id="beq:BEWA_029700"/>
<dbReference type="PANTHER" id="PTHR11088">
    <property type="entry name" value="TRNA DIMETHYLALLYLTRANSFERASE"/>
    <property type="match status" value="1"/>
</dbReference>
<keyword evidence="2" id="KW-0547">Nucleotide-binding</keyword>
<dbReference type="STRING" id="1537102.L0AYZ5"/>
<dbReference type="GeneID" id="15806964"/>
<dbReference type="GO" id="GO:0006400">
    <property type="term" value="P:tRNA modification"/>
    <property type="evidence" value="ECO:0007669"/>
    <property type="project" value="TreeGrafter"/>
</dbReference>
<dbReference type="InterPro" id="IPR039657">
    <property type="entry name" value="Dimethylallyltransferase"/>
</dbReference>
<name>L0AYZ5_THEEQ</name>
<protein>
    <recommendedName>
        <fullName evidence="6">tRNA delta(2)-isopentenylpyrophosphate transferase</fullName>
    </recommendedName>
</protein>
<evidence type="ECO:0000256" key="1">
    <source>
        <dbReference type="ARBA" id="ARBA00022679"/>
    </source>
</evidence>
<keyword evidence="3" id="KW-0067">ATP-binding</keyword>
<dbReference type="VEuPathDB" id="PiroplasmaDB:BEWA_029700"/>
<dbReference type="GO" id="GO:0005524">
    <property type="term" value="F:ATP binding"/>
    <property type="evidence" value="ECO:0007669"/>
    <property type="project" value="UniProtKB-KW"/>
</dbReference>
<keyword evidence="1" id="KW-0808">Transferase</keyword>
<dbReference type="Proteomes" id="UP000031512">
    <property type="component" value="Chromosome 1"/>
</dbReference>
<accession>L0AYZ5</accession>
<evidence type="ECO:0000256" key="2">
    <source>
        <dbReference type="ARBA" id="ARBA00022741"/>
    </source>
</evidence>
<dbReference type="Gene3D" id="1.10.20.140">
    <property type="match status" value="1"/>
</dbReference>